<evidence type="ECO:0000256" key="2">
    <source>
        <dbReference type="ARBA" id="ARBA00034247"/>
    </source>
</evidence>
<dbReference type="InterPro" id="IPR043128">
    <property type="entry name" value="Rev_trsase/Diguanyl_cyclase"/>
</dbReference>
<dbReference type="InterPro" id="IPR000160">
    <property type="entry name" value="GGDEF_dom"/>
</dbReference>
<reference evidence="5 6" key="1">
    <citation type="submission" date="2019-07" db="EMBL/GenBank/DDBJ databases">
        <title>Whole genome shotgun sequence of Skermanella aerolata NBRC 106429.</title>
        <authorList>
            <person name="Hosoyama A."/>
            <person name="Uohara A."/>
            <person name="Ohji S."/>
            <person name="Ichikawa N."/>
        </authorList>
    </citation>
    <scope>NUCLEOTIDE SEQUENCE [LARGE SCALE GENOMIC DNA]</scope>
    <source>
        <strain evidence="5 6">NBRC 106429</strain>
    </source>
</reference>
<sequence>MDEVSGWADRAMKRMADESLLPNPHNFAIWYGYYSGEVPDLIRAIDLDIAASKPFTPARMEELYGKFFSFDREQKAVLQAGMRIQDALGQLLELLRSSGAGTDRYGKALQQFGDRLELPGLEQLRSLVDAIASETKLVAQQNQRLQDQLHLSGAQMEELKRNLDSVRQEAITDSLTGLFNRRKFDDSLQDAAMRSVQTGSPLCLLMTDIDHFKKFNDNYGHTIGDHVLALVARTVKECIRSSDTAVRYGGEEFAVLLPGVRISDAVRVAEQIRTAVASKRVVNRSKNITLGTITLSVGVARYVPGEPVGELIRRADAGLYAAKRTGRNRVVAEDSGGSST</sequence>
<comment type="caution">
    <text evidence="5">The sequence shown here is derived from an EMBL/GenBank/DDBJ whole genome shotgun (WGS) entry which is preliminary data.</text>
</comment>
<evidence type="ECO:0000313" key="6">
    <source>
        <dbReference type="Proteomes" id="UP000321523"/>
    </source>
</evidence>
<dbReference type="PANTHER" id="PTHR45138:SF9">
    <property type="entry name" value="DIGUANYLATE CYCLASE DGCM-RELATED"/>
    <property type="match status" value="1"/>
</dbReference>
<dbReference type="EC" id="2.7.7.65" evidence="1"/>
<feature type="coiled-coil region" evidence="3">
    <location>
        <begin position="142"/>
        <end position="169"/>
    </location>
</feature>
<dbReference type="GO" id="GO:0005886">
    <property type="term" value="C:plasma membrane"/>
    <property type="evidence" value="ECO:0007669"/>
    <property type="project" value="TreeGrafter"/>
</dbReference>
<evidence type="ECO:0000313" key="5">
    <source>
        <dbReference type="EMBL" id="GEO39510.1"/>
    </source>
</evidence>
<evidence type="ECO:0000256" key="1">
    <source>
        <dbReference type="ARBA" id="ARBA00012528"/>
    </source>
</evidence>
<proteinExistence type="predicted"/>
<comment type="catalytic activity">
    <reaction evidence="2">
        <text>2 GTP = 3',3'-c-di-GMP + 2 diphosphate</text>
        <dbReference type="Rhea" id="RHEA:24898"/>
        <dbReference type="ChEBI" id="CHEBI:33019"/>
        <dbReference type="ChEBI" id="CHEBI:37565"/>
        <dbReference type="ChEBI" id="CHEBI:58805"/>
        <dbReference type="EC" id="2.7.7.65"/>
    </reaction>
</comment>
<evidence type="ECO:0000256" key="3">
    <source>
        <dbReference type="SAM" id="Coils"/>
    </source>
</evidence>
<dbReference type="FunFam" id="3.30.70.270:FF:000001">
    <property type="entry name" value="Diguanylate cyclase domain protein"/>
    <property type="match status" value="1"/>
</dbReference>
<name>A0A512DTH0_9PROT</name>
<dbReference type="AlphaFoldDB" id="A0A512DTH0"/>
<dbReference type="Pfam" id="PF00990">
    <property type="entry name" value="GGDEF"/>
    <property type="match status" value="1"/>
</dbReference>
<dbReference type="EMBL" id="BJYZ01000017">
    <property type="protein sequence ID" value="GEO39510.1"/>
    <property type="molecule type" value="Genomic_DNA"/>
</dbReference>
<gene>
    <name evidence="5" type="ORF">SAE02_36580</name>
</gene>
<dbReference type="SUPFAM" id="SSF55073">
    <property type="entry name" value="Nucleotide cyclase"/>
    <property type="match status" value="1"/>
</dbReference>
<dbReference type="PROSITE" id="PS50887">
    <property type="entry name" value="GGDEF"/>
    <property type="match status" value="1"/>
</dbReference>
<dbReference type="NCBIfam" id="TIGR00254">
    <property type="entry name" value="GGDEF"/>
    <property type="match status" value="1"/>
</dbReference>
<feature type="domain" description="GGDEF" evidence="4">
    <location>
        <begin position="200"/>
        <end position="335"/>
    </location>
</feature>
<dbReference type="GO" id="GO:0043709">
    <property type="term" value="P:cell adhesion involved in single-species biofilm formation"/>
    <property type="evidence" value="ECO:0007669"/>
    <property type="project" value="TreeGrafter"/>
</dbReference>
<dbReference type="InterPro" id="IPR050469">
    <property type="entry name" value="Diguanylate_Cyclase"/>
</dbReference>
<dbReference type="GO" id="GO:1902201">
    <property type="term" value="P:negative regulation of bacterial-type flagellum-dependent cell motility"/>
    <property type="evidence" value="ECO:0007669"/>
    <property type="project" value="TreeGrafter"/>
</dbReference>
<dbReference type="OrthoDB" id="9812260at2"/>
<dbReference type="GO" id="GO:0052621">
    <property type="term" value="F:diguanylate cyclase activity"/>
    <property type="evidence" value="ECO:0007669"/>
    <property type="project" value="UniProtKB-EC"/>
</dbReference>
<dbReference type="InterPro" id="IPR029787">
    <property type="entry name" value="Nucleotide_cyclase"/>
</dbReference>
<dbReference type="Proteomes" id="UP000321523">
    <property type="component" value="Unassembled WGS sequence"/>
</dbReference>
<protein>
    <recommendedName>
        <fullName evidence="1">diguanylate cyclase</fullName>
        <ecNumber evidence="1">2.7.7.65</ecNumber>
    </recommendedName>
</protein>
<dbReference type="SMART" id="SM00267">
    <property type="entry name" value="GGDEF"/>
    <property type="match status" value="1"/>
</dbReference>
<keyword evidence="3" id="KW-0175">Coiled coil</keyword>
<dbReference type="CDD" id="cd01949">
    <property type="entry name" value="GGDEF"/>
    <property type="match status" value="1"/>
</dbReference>
<dbReference type="PANTHER" id="PTHR45138">
    <property type="entry name" value="REGULATORY COMPONENTS OF SENSORY TRANSDUCTION SYSTEM"/>
    <property type="match status" value="1"/>
</dbReference>
<dbReference type="Gene3D" id="3.30.70.270">
    <property type="match status" value="1"/>
</dbReference>
<evidence type="ECO:0000259" key="4">
    <source>
        <dbReference type="PROSITE" id="PS50887"/>
    </source>
</evidence>
<accession>A0A512DTH0</accession>
<keyword evidence="6" id="KW-1185">Reference proteome</keyword>
<dbReference type="RefSeq" id="WP_044427776.1">
    <property type="nucleotide sequence ID" value="NZ_BJYZ01000017.1"/>
</dbReference>
<organism evidence="5 6">
    <name type="scientific">Skermanella aerolata</name>
    <dbReference type="NCBI Taxonomy" id="393310"/>
    <lineage>
        <taxon>Bacteria</taxon>
        <taxon>Pseudomonadati</taxon>
        <taxon>Pseudomonadota</taxon>
        <taxon>Alphaproteobacteria</taxon>
        <taxon>Rhodospirillales</taxon>
        <taxon>Azospirillaceae</taxon>
        <taxon>Skermanella</taxon>
    </lineage>
</organism>